<dbReference type="STRING" id="966.BTA35_0202265"/>
<dbReference type="EMBL" id="MTSD02000001">
    <property type="protein sequence ID" value="OOV88361.1"/>
    <property type="molecule type" value="Genomic_DNA"/>
</dbReference>
<dbReference type="PANTHER" id="PTHR23088">
    <property type="entry name" value="NITRILASE-RELATED"/>
    <property type="match status" value="1"/>
</dbReference>
<keyword evidence="2" id="KW-0378">Hydrolase</keyword>
<accession>A0A1T1HES4</accession>
<dbReference type="SUPFAM" id="SSF56317">
    <property type="entry name" value="Carbon-nitrogen hydrolase"/>
    <property type="match status" value="1"/>
</dbReference>
<dbReference type="CDD" id="cd07572">
    <property type="entry name" value="nit"/>
    <property type="match status" value="1"/>
</dbReference>
<evidence type="ECO:0000259" key="3">
    <source>
        <dbReference type="PROSITE" id="PS50263"/>
    </source>
</evidence>
<reference evidence="4" key="1">
    <citation type="submission" date="2017-02" db="EMBL/GenBank/DDBJ databases">
        <title>Draft Genome Sequence of the Salt Water Bacterium Oceanospirillum linum ATCC 11336.</title>
        <authorList>
            <person name="Trachtenberg A.M."/>
            <person name="Carney J.G."/>
            <person name="Linnane J.D."/>
            <person name="Rheaume B.A."/>
            <person name="Pitts N.L."/>
            <person name="Mykles D.L."/>
            <person name="Maclea K.S."/>
        </authorList>
    </citation>
    <scope>NUCLEOTIDE SEQUENCE [LARGE SCALE GENOMIC DNA]</scope>
    <source>
        <strain evidence="4">ATCC 11336</strain>
    </source>
</reference>
<dbReference type="InterPro" id="IPR003010">
    <property type="entry name" value="C-N_Hydrolase"/>
</dbReference>
<keyword evidence="4" id="KW-0808">Transferase</keyword>
<dbReference type="Gene3D" id="3.60.110.10">
    <property type="entry name" value="Carbon-nitrogen hydrolase"/>
    <property type="match status" value="1"/>
</dbReference>
<keyword evidence="5" id="KW-1185">Reference proteome</keyword>
<dbReference type="Pfam" id="PF00795">
    <property type="entry name" value="CN_hydrolase"/>
    <property type="match status" value="1"/>
</dbReference>
<evidence type="ECO:0000313" key="5">
    <source>
        <dbReference type="Proteomes" id="UP000190064"/>
    </source>
</evidence>
<dbReference type="PROSITE" id="PS01227">
    <property type="entry name" value="UPF0012"/>
    <property type="match status" value="1"/>
</dbReference>
<dbReference type="InterPro" id="IPR001110">
    <property type="entry name" value="UPF0012_CS"/>
</dbReference>
<protein>
    <submittedName>
        <fullName evidence="4">Acyltransferase</fullName>
    </submittedName>
</protein>
<dbReference type="AlphaFoldDB" id="A0A1T1HES4"/>
<dbReference type="PANTHER" id="PTHR23088:SF27">
    <property type="entry name" value="DEAMINATED GLUTATHIONE AMIDASE"/>
    <property type="match status" value="1"/>
</dbReference>
<proteinExistence type="inferred from homology"/>
<dbReference type="InterPro" id="IPR036526">
    <property type="entry name" value="C-N_Hydrolase_sf"/>
</dbReference>
<gene>
    <name evidence="4" type="ORF">BTA35_0202265</name>
</gene>
<dbReference type="Proteomes" id="UP000190064">
    <property type="component" value="Unassembled WGS sequence"/>
</dbReference>
<keyword evidence="4" id="KW-0012">Acyltransferase</keyword>
<feature type="domain" description="CN hydrolase" evidence="3">
    <location>
        <begin position="6"/>
        <end position="251"/>
    </location>
</feature>
<evidence type="ECO:0000256" key="1">
    <source>
        <dbReference type="ARBA" id="ARBA00010613"/>
    </source>
</evidence>
<dbReference type="GO" id="GO:0016811">
    <property type="term" value="F:hydrolase activity, acting on carbon-nitrogen (but not peptide) bonds, in linear amides"/>
    <property type="evidence" value="ECO:0007669"/>
    <property type="project" value="InterPro"/>
</dbReference>
<dbReference type="PROSITE" id="PS50263">
    <property type="entry name" value="CN_HYDROLASE"/>
    <property type="match status" value="1"/>
</dbReference>
<comment type="similarity">
    <text evidence="1">Belongs to the carbon-nitrogen hydrolase superfamily. NIT1/NIT2 family.</text>
</comment>
<comment type="caution">
    <text evidence="4">The sequence shown here is derived from an EMBL/GenBank/DDBJ whole genome shotgun (WGS) entry which is preliminary data.</text>
</comment>
<evidence type="ECO:0000313" key="4">
    <source>
        <dbReference type="EMBL" id="OOV88361.1"/>
    </source>
</evidence>
<organism evidence="4 5">
    <name type="scientific">Oceanospirillum linum</name>
    <dbReference type="NCBI Taxonomy" id="966"/>
    <lineage>
        <taxon>Bacteria</taxon>
        <taxon>Pseudomonadati</taxon>
        <taxon>Pseudomonadota</taxon>
        <taxon>Gammaproteobacteria</taxon>
        <taxon>Oceanospirillales</taxon>
        <taxon>Oceanospirillaceae</taxon>
        <taxon>Oceanospirillum</taxon>
    </lineage>
</organism>
<dbReference type="InterPro" id="IPR045254">
    <property type="entry name" value="Nit1/2_C-N_Hydrolase"/>
</dbReference>
<sequence>MMLADFKVAGVQMVSGEDLEQNLKRAEYWVTQAAEQGAQLIALPEYFTLLHHDERAKFEIAETYGDGPIQQRLASLARKLNIWLVAGSLPLKGRQSDHVTNTTLVFDSEGLCIARYDKIHLFSFQKGEECYNESASIEAGTQPICFDTPWGRVGLGICYDLRFPELFRGLDNVDLLIVPSAFTVPTGRAHWEVLLKARAIENQCFLLAPAQGGHHESGRKTWGHTMTLDPWGEKLAELETGEGIIVAELKVSRFVEVRQQLSSWLHRRL</sequence>
<evidence type="ECO:0000256" key="2">
    <source>
        <dbReference type="ARBA" id="ARBA00022801"/>
    </source>
</evidence>
<dbReference type="GO" id="GO:0016746">
    <property type="term" value="F:acyltransferase activity"/>
    <property type="evidence" value="ECO:0007669"/>
    <property type="project" value="UniProtKB-KW"/>
</dbReference>
<name>A0A1T1HES4_OCELI</name>